<dbReference type="Proteomes" id="UP000177625">
    <property type="component" value="Unassembled WGS sequence"/>
</dbReference>
<evidence type="ECO:0000313" key="2">
    <source>
        <dbReference type="EMBL" id="CZT48986.1"/>
    </source>
</evidence>
<feature type="compositionally biased region" description="Polar residues" evidence="1">
    <location>
        <begin position="376"/>
        <end position="397"/>
    </location>
</feature>
<feature type="compositionally biased region" description="Basic and acidic residues" evidence="1">
    <location>
        <begin position="315"/>
        <end position="329"/>
    </location>
</feature>
<feature type="region of interest" description="Disordered" evidence="1">
    <location>
        <begin position="218"/>
        <end position="418"/>
    </location>
</feature>
<feature type="compositionally biased region" description="Polar residues" evidence="1">
    <location>
        <begin position="271"/>
        <end position="283"/>
    </location>
</feature>
<feature type="compositionally biased region" description="Polar residues" evidence="1">
    <location>
        <begin position="296"/>
        <end position="310"/>
    </location>
</feature>
<organism evidence="2 3">
    <name type="scientific">Rhynchosporium secalis</name>
    <name type="common">Barley scald fungus</name>
    <dbReference type="NCBI Taxonomy" id="38038"/>
    <lineage>
        <taxon>Eukaryota</taxon>
        <taxon>Fungi</taxon>
        <taxon>Dikarya</taxon>
        <taxon>Ascomycota</taxon>
        <taxon>Pezizomycotina</taxon>
        <taxon>Leotiomycetes</taxon>
        <taxon>Helotiales</taxon>
        <taxon>Ploettnerulaceae</taxon>
        <taxon>Rhynchosporium</taxon>
    </lineage>
</organism>
<gene>
    <name evidence="2" type="ORF">RSE6_09764</name>
</gene>
<accession>A0A1E1MIS5</accession>
<protein>
    <submittedName>
        <fullName evidence="2">Uncharacterized protein</fullName>
    </submittedName>
</protein>
<feature type="compositionally biased region" description="Polar residues" evidence="1">
    <location>
        <begin position="223"/>
        <end position="236"/>
    </location>
</feature>
<feature type="compositionally biased region" description="Polar residues" evidence="1">
    <location>
        <begin position="35"/>
        <end position="59"/>
    </location>
</feature>
<proteinExistence type="predicted"/>
<feature type="compositionally biased region" description="Basic and acidic residues" evidence="1">
    <location>
        <begin position="15"/>
        <end position="31"/>
    </location>
</feature>
<dbReference type="AlphaFoldDB" id="A0A1E1MIS5"/>
<dbReference type="EMBL" id="FJVC01000360">
    <property type="protein sequence ID" value="CZT48986.1"/>
    <property type="molecule type" value="Genomic_DNA"/>
</dbReference>
<reference evidence="3" key="1">
    <citation type="submission" date="2016-03" db="EMBL/GenBank/DDBJ databases">
        <authorList>
            <person name="Guldener U."/>
        </authorList>
    </citation>
    <scope>NUCLEOTIDE SEQUENCE [LARGE SCALE GENOMIC DNA]</scope>
</reference>
<feature type="compositionally biased region" description="Basic and acidic residues" evidence="1">
    <location>
        <begin position="505"/>
        <end position="534"/>
    </location>
</feature>
<evidence type="ECO:0000313" key="3">
    <source>
        <dbReference type="Proteomes" id="UP000177625"/>
    </source>
</evidence>
<feature type="region of interest" description="Disordered" evidence="1">
    <location>
        <begin position="484"/>
        <end position="572"/>
    </location>
</feature>
<evidence type="ECO:0000256" key="1">
    <source>
        <dbReference type="SAM" id="MobiDB-lite"/>
    </source>
</evidence>
<feature type="compositionally biased region" description="Basic and acidic residues" evidence="1">
    <location>
        <begin position="154"/>
        <end position="164"/>
    </location>
</feature>
<keyword evidence="3" id="KW-1185">Reference proteome</keyword>
<feature type="region of interest" description="Disordered" evidence="1">
    <location>
        <begin position="1"/>
        <end position="63"/>
    </location>
</feature>
<sequence>MADTKHTPIQVLPPNRDHNGQSSSMERDDSGIRGINSNAENDSGNSGNSVAPGTLLNDSTYKDGDVVNTERDIVSNIPGRSMSSGSQDTLNNFTLQTTNAGNIYEDISHTNKNFMANASNNVPSQAGNGTGSFGDSDRAERSSPDPQASYVASEDEKKKLEAPHTPKTMWTAAILTDMQSWKAGNVANEDEIKRLEAADTLLVNEAAKIIWAMATGSDKSNHEQYNSGTQSGNRDGSSNDESDAGNDGSGDKPDDEKSGDGNEPDEEAEDNYTQGPLNGSNNPHHTHAYREYLRLNNLTTTGNSAPSMTFNVAEGSRRKEPNNEADRATLHRRNATKSHRPKKRAPSDFGSPDNALNASSMAPPPAKKPYRKPQKTTQASQTSAPTEPKRVSTQSGRLINPPKAFDEDTPSATAIKVGESKQERVIKIGGKPNQVKERKVNDKTLEEQEIGLDDDELSMIKPLLHKVETDRAIEWDRQYDLIRKRKDHRLRDEKEHFQGLSNFEESQRRLDGTRESHTQQIPDQEKIRLDPETGKKKRGRPRKIGSVDASPASKVPQSIATPIPKGPPVTERQLADDLDSFRSRMEMDLIALEQAAAQAAKEQKAYSSTIAWDYDFISRGGLRD</sequence>
<feature type="region of interest" description="Disordered" evidence="1">
    <location>
        <begin position="115"/>
        <end position="165"/>
    </location>
</feature>
<feature type="compositionally biased region" description="Basic and acidic residues" evidence="1">
    <location>
        <begin position="249"/>
        <end position="260"/>
    </location>
</feature>
<name>A0A1E1MIS5_RHYSE</name>
<feature type="compositionally biased region" description="Basic residues" evidence="1">
    <location>
        <begin position="330"/>
        <end position="344"/>
    </location>
</feature>
<feature type="compositionally biased region" description="Polar residues" evidence="1">
    <location>
        <begin position="115"/>
        <end position="127"/>
    </location>
</feature>